<dbReference type="Pfam" id="PF14279">
    <property type="entry name" value="HNH_5"/>
    <property type="match status" value="1"/>
</dbReference>
<accession>A0A150PRR7</accession>
<dbReference type="InterPro" id="IPR052892">
    <property type="entry name" value="NA-targeting_endonuclease"/>
</dbReference>
<dbReference type="EMBL" id="JELX01001681">
    <property type="protein sequence ID" value="KYF58118.1"/>
    <property type="molecule type" value="Genomic_DNA"/>
</dbReference>
<dbReference type="PANTHER" id="PTHR33877">
    <property type="entry name" value="SLL1193 PROTEIN"/>
    <property type="match status" value="1"/>
</dbReference>
<evidence type="ECO:0000313" key="3">
    <source>
        <dbReference type="Proteomes" id="UP000075604"/>
    </source>
</evidence>
<dbReference type="Proteomes" id="UP000075604">
    <property type="component" value="Unassembled WGS sequence"/>
</dbReference>
<sequence length="172" mass="19306">MTAQTLLLTPWMVPHKVIPWQTAVTMSFLGKVEIIEEYDDVIRSPSLSIKAPAVARLKRPTLGMKRGVKFSRTNVLLRDGFRCQYCGVKKEARELNYDHVIPRVQGGKTVWDNIVASCYACNTMKRGRTPEQAGMKLLRVPVKPKWLPPAPVLGLSERRIPEVWAGYCASAG</sequence>
<organism evidence="2 3">
    <name type="scientific">Sorangium cellulosum</name>
    <name type="common">Polyangium cellulosum</name>
    <dbReference type="NCBI Taxonomy" id="56"/>
    <lineage>
        <taxon>Bacteria</taxon>
        <taxon>Pseudomonadati</taxon>
        <taxon>Myxococcota</taxon>
        <taxon>Polyangia</taxon>
        <taxon>Polyangiales</taxon>
        <taxon>Polyangiaceae</taxon>
        <taxon>Sorangium</taxon>
    </lineage>
</organism>
<evidence type="ECO:0000259" key="1">
    <source>
        <dbReference type="SMART" id="SM00507"/>
    </source>
</evidence>
<reference evidence="2 3" key="1">
    <citation type="submission" date="2014-02" db="EMBL/GenBank/DDBJ databases">
        <title>The small core and large imbalanced accessory genome model reveals a collaborative survival strategy of Sorangium cellulosum strains in nature.</title>
        <authorList>
            <person name="Han K."/>
            <person name="Peng R."/>
            <person name="Blom J."/>
            <person name="Li Y.-Z."/>
        </authorList>
    </citation>
    <scope>NUCLEOTIDE SEQUENCE [LARGE SCALE GENOMIC DNA]</scope>
    <source>
        <strain evidence="2 3">So0157-18</strain>
    </source>
</reference>
<comment type="caution">
    <text evidence="2">The sequence shown here is derived from an EMBL/GenBank/DDBJ whole genome shotgun (WGS) entry which is preliminary data.</text>
</comment>
<dbReference type="InterPro" id="IPR003615">
    <property type="entry name" value="HNH_nuc"/>
</dbReference>
<gene>
    <name evidence="2" type="ORF">BE04_03485</name>
</gene>
<dbReference type="PANTHER" id="PTHR33877:SF2">
    <property type="entry name" value="OS07G0170200 PROTEIN"/>
    <property type="match status" value="1"/>
</dbReference>
<dbReference type="AlphaFoldDB" id="A0A150PRR7"/>
<dbReference type="SMART" id="SM00507">
    <property type="entry name" value="HNHc"/>
    <property type="match status" value="1"/>
</dbReference>
<feature type="domain" description="HNH nuclease" evidence="1">
    <location>
        <begin position="70"/>
        <end position="123"/>
    </location>
</feature>
<dbReference type="Gene3D" id="1.10.30.50">
    <property type="match status" value="1"/>
</dbReference>
<dbReference type="InterPro" id="IPR029471">
    <property type="entry name" value="HNH_5"/>
</dbReference>
<name>A0A150PRR7_SORCE</name>
<proteinExistence type="predicted"/>
<dbReference type="CDD" id="cd00085">
    <property type="entry name" value="HNHc"/>
    <property type="match status" value="1"/>
</dbReference>
<protein>
    <recommendedName>
        <fullName evidence="1">HNH nuclease domain-containing protein</fullName>
    </recommendedName>
</protein>
<evidence type="ECO:0000313" key="2">
    <source>
        <dbReference type="EMBL" id="KYF58118.1"/>
    </source>
</evidence>